<keyword evidence="3" id="KW-1185">Reference proteome</keyword>
<feature type="compositionally biased region" description="Basic and acidic residues" evidence="1">
    <location>
        <begin position="81"/>
        <end position="92"/>
    </location>
</feature>
<reference evidence="2 3" key="1">
    <citation type="submission" date="2017-11" db="EMBL/GenBank/DDBJ databases">
        <title>De-novo sequencing of pomegranate (Punica granatum L.) genome.</title>
        <authorList>
            <person name="Akparov Z."/>
            <person name="Amiraslanov A."/>
            <person name="Hajiyeva S."/>
            <person name="Abbasov M."/>
            <person name="Kaur K."/>
            <person name="Hamwieh A."/>
            <person name="Solovyev V."/>
            <person name="Salamov A."/>
            <person name="Braich B."/>
            <person name="Kosarev P."/>
            <person name="Mahmoud A."/>
            <person name="Hajiyev E."/>
            <person name="Babayeva S."/>
            <person name="Izzatullayeva V."/>
            <person name="Mammadov A."/>
            <person name="Mammadov A."/>
            <person name="Sharifova S."/>
            <person name="Ojaghi J."/>
            <person name="Eynullazada K."/>
            <person name="Bayramov B."/>
            <person name="Abdulazimova A."/>
            <person name="Shahmuradov I."/>
        </authorList>
    </citation>
    <scope>NUCLEOTIDE SEQUENCE [LARGE SCALE GENOMIC DNA]</scope>
    <source>
        <strain evidence="3">cv. AG2017</strain>
        <tissue evidence="2">Leaf</tissue>
    </source>
</reference>
<proteinExistence type="predicted"/>
<gene>
    <name evidence="2" type="ORF">CRG98_022022</name>
</gene>
<feature type="region of interest" description="Disordered" evidence="1">
    <location>
        <begin position="36"/>
        <end position="104"/>
    </location>
</feature>
<accession>A0A2I0JMP9</accession>
<dbReference type="Proteomes" id="UP000233551">
    <property type="component" value="Unassembled WGS sequence"/>
</dbReference>
<evidence type="ECO:0000313" key="3">
    <source>
        <dbReference type="Proteomes" id="UP000233551"/>
    </source>
</evidence>
<feature type="compositionally biased region" description="Basic and acidic residues" evidence="1">
    <location>
        <begin position="38"/>
        <end position="53"/>
    </location>
</feature>
<organism evidence="2 3">
    <name type="scientific">Punica granatum</name>
    <name type="common">Pomegranate</name>
    <dbReference type="NCBI Taxonomy" id="22663"/>
    <lineage>
        <taxon>Eukaryota</taxon>
        <taxon>Viridiplantae</taxon>
        <taxon>Streptophyta</taxon>
        <taxon>Embryophyta</taxon>
        <taxon>Tracheophyta</taxon>
        <taxon>Spermatophyta</taxon>
        <taxon>Magnoliopsida</taxon>
        <taxon>eudicotyledons</taxon>
        <taxon>Gunneridae</taxon>
        <taxon>Pentapetalae</taxon>
        <taxon>rosids</taxon>
        <taxon>malvids</taxon>
        <taxon>Myrtales</taxon>
        <taxon>Lythraceae</taxon>
        <taxon>Punica</taxon>
    </lineage>
</organism>
<sequence length="171" mass="19064">MRYRAKSSLMRLMSLEKGKLKGRDIEKLALVSGDFEIGELREPSPKNKKKLPDPDGFNSGEAQIDHGEASTVSKTVTGVHSDPHRRVQRREPPPAASSPPFLAIPTDRRLTGLGPLLLLRRFGPNMPNTLQSGPASLPGGFSFGWVIRSDPTRFIHHFFILQRSPSTFRIR</sequence>
<name>A0A2I0JMP9_PUNGR</name>
<evidence type="ECO:0000256" key="1">
    <source>
        <dbReference type="SAM" id="MobiDB-lite"/>
    </source>
</evidence>
<dbReference type="EMBL" id="PGOL01001504">
    <property type="protein sequence ID" value="PKI57551.1"/>
    <property type="molecule type" value="Genomic_DNA"/>
</dbReference>
<dbReference type="AlphaFoldDB" id="A0A2I0JMP9"/>
<protein>
    <submittedName>
        <fullName evidence="2">Uncharacterized protein</fullName>
    </submittedName>
</protein>
<evidence type="ECO:0000313" key="2">
    <source>
        <dbReference type="EMBL" id="PKI57551.1"/>
    </source>
</evidence>
<comment type="caution">
    <text evidence="2">The sequence shown here is derived from an EMBL/GenBank/DDBJ whole genome shotgun (WGS) entry which is preliminary data.</text>
</comment>